<gene>
    <name evidence="2" type="ORF">GCM10009744_15340</name>
</gene>
<dbReference type="RefSeq" id="WP_344110210.1">
    <property type="nucleotide sequence ID" value="NZ_BAAANE010000004.1"/>
</dbReference>
<proteinExistence type="predicted"/>
<reference evidence="2 3" key="1">
    <citation type="journal article" date="2019" name="Int. J. Syst. Evol. Microbiol.">
        <title>The Global Catalogue of Microorganisms (GCM) 10K type strain sequencing project: providing services to taxonomists for standard genome sequencing and annotation.</title>
        <authorList>
            <consortium name="The Broad Institute Genomics Platform"/>
            <consortium name="The Broad Institute Genome Sequencing Center for Infectious Disease"/>
            <person name="Wu L."/>
            <person name="Ma J."/>
        </authorList>
    </citation>
    <scope>NUCLEOTIDE SEQUENCE [LARGE SCALE GENOMIC DNA]</scope>
    <source>
        <strain evidence="2 3">JCM 14306</strain>
    </source>
</reference>
<sequence length="274" mass="30476">MPPNLESLPEPAVLYARVNNHRAVDWGDPMPSKKEIAAEFGIEAAERGLAMIERAAAVEPELTEDLLASVQPGTVTYQLENRLKSPQSLARKVRKLQGTQFAQHPLEDVLRYTIVAAEPDDLVKTAVDACEHLQSKGWAMDSAHHSYVDGSRYKGLHLFLRSRGELIELQIHSRESIAVKTRSTPHYEIERDPRQDRASRNAAREACIAMSDQMRRPADIDELTMLGGVAVSTRSYGMRRRQPVPQLKNGEAALAQTPTPPQRSNGISKDGISR</sequence>
<evidence type="ECO:0000256" key="1">
    <source>
        <dbReference type="SAM" id="MobiDB-lite"/>
    </source>
</evidence>
<dbReference type="Proteomes" id="UP001501319">
    <property type="component" value="Unassembled WGS sequence"/>
</dbReference>
<evidence type="ECO:0000313" key="2">
    <source>
        <dbReference type="EMBL" id="GAA1628383.1"/>
    </source>
</evidence>
<name>A0ABN2F5E5_9ACTN</name>
<protein>
    <recommendedName>
        <fullName evidence="4">RelA/SpoT domain-containing protein</fullName>
    </recommendedName>
</protein>
<comment type="caution">
    <text evidence="2">The sequence shown here is derived from an EMBL/GenBank/DDBJ whole genome shotgun (WGS) entry which is preliminary data.</text>
</comment>
<dbReference type="SUPFAM" id="SSF81301">
    <property type="entry name" value="Nucleotidyltransferase"/>
    <property type="match status" value="1"/>
</dbReference>
<accession>A0ABN2F5E5</accession>
<dbReference type="EMBL" id="BAAANE010000004">
    <property type="protein sequence ID" value="GAA1628383.1"/>
    <property type="molecule type" value="Genomic_DNA"/>
</dbReference>
<evidence type="ECO:0008006" key="4">
    <source>
        <dbReference type="Google" id="ProtNLM"/>
    </source>
</evidence>
<keyword evidence="3" id="KW-1185">Reference proteome</keyword>
<feature type="region of interest" description="Disordered" evidence="1">
    <location>
        <begin position="182"/>
        <end position="201"/>
    </location>
</feature>
<organism evidence="2 3">
    <name type="scientific">Kribbella alba</name>
    <dbReference type="NCBI Taxonomy" id="190197"/>
    <lineage>
        <taxon>Bacteria</taxon>
        <taxon>Bacillati</taxon>
        <taxon>Actinomycetota</taxon>
        <taxon>Actinomycetes</taxon>
        <taxon>Propionibacteriales</taxon>
        <taxon>Kribbellaceae</taxon>
        <taxon>Kribbella</taxon>
    </lineage>
</organism>
<dbReference type="InterPro" id="IPR043519">
    <property type="entry name" value="NT_sf"/>
</dbReference>
<feature type="region of interest" description="Disordered" evidence="1">
    <location>
        <begin position="234"/>
        <end position="274"/>
    </location>
</feature>
<evidence type="ECO:0000313" key="3">
    <source>
        <dbReference type="Proteomes" id="UP001501319"/>
    </source>
</evidence>
<feature type="compositionally biased region" description="Basic and acidic residues" evidence="1">
    <location>
        <begin position="185"/>
        <end position="201"/>
    </location>
</feature>